<dbReference type="EMBL" id="JACGWJ010000007">
    <property type="protein sequence ID" value="KAL0408259.1"/>
    <property type="molecule type" value="Genomic_DNA"/>
</dbReference>
<accession>A0AAW2TUW2</accession>
<dbReference type="InterPro" id="IPR007612">
    <property type="entry name" value="LOR"/>
</dbReference>
<evidence type="ECO:0000313" key="2">
    <source>
        <dbReference type="EMBL" id="KAL0408259.1"/>
    </source>
</evidence>
<dbReference type="AlphaFoldDB" id="A0AAW2TUW2"/>
<comment type="similarity">
    <text evidence="1">Belongs to the LOR family.</text>
</comment>
<gene>
    <name evidence="2" type="ORF">Sradi_1760300</name>
</gene>
<reference evidence="2" key="2">
    <citation type="journal article" date="2024" name="Plant">
        <title>Genomic evolution and insights into agronomic trait innovations of Sesamum species.</title>
        <authorList>
            <person name="Miao H."/>
            <person name="Wang L."/>
            <person name="Qu L."/>
            <person name="Liu H."/>
            <person name="Sun Y."/>
            <person name="Le M."/>
            <person name="Wang Q."/>
            <person name="Wei S."/>
            <person name="Zheng Y."/>
            <person name="Lin W."/>
            <person name="Duan Y."/>
            <person name="Cao H."/>
            <person name="Xiong S."/>
            <person name="Wang X."/>
            <person name="Wei L."/>
            <person name="Li C."/>
            <person name="Ma Q."/>
            <person name="Ju M."/>
            <person name="Zhao R."/>
            <person name="Li G."/>
            <person name="Mu C."/>
            <person name="Tian Q."/>
            <person name="Mei H."/>
            <person name="Zhang T."/>
            <person name="Gao T."/>
            <person name="Zhang H."/>
        </authorList>
    </citation>
    <scope>NUCLEOTIDE SEQUENCE</scope>
    <source>
        <strain evidence="2">G02</strain>
    </source>
</reference>
<dbReference type="Gene3D" id="2.40.160.200">
    <property type="entry name" value="LURP1-related"/>
    <property type="match status" value="2"/>
</dbReference>
<dbReference type="PANTHER" id="PTHR31087:SF153">
    <property type="entry name" value="PROTEIN LURP-ONE-RELATED 11"/>
    <property type="match status" value="1"/>
</dbReference>
<reference evidence="2" key="1">
    <citation type="submission" date="2020-06" db="EMBL/GenBank/DDBJ databases">
        <authorList>
            <person name="Li T."/>
            <person name="Hu X."/>
            <person name="Zhang T."/>
            <person name="Song X."/>
            <person name="Zhang H."/>
            <person name="Dai N."/>
            <person name="Sheng W."/>
            <person name="Hou X."/>
            <person name="Wei L."/>
        </authorList>
    </citation>
    <scope>NUCLEOTIDE SEQUENCE</scope>
    <source>
        <strain evidence="2">G02</strain>
        <tissue evidence="2">Leaf</tissue>
    </source>
</reference>
<dbReference type="PANTHER" id="PTHR31087">
    <property type="match status" value="1"/>
</dbReference>
<evidence type="ECO:0000256" key="1">
    <source>
        <dbReference type="ARBA" id="ARBA00005437"/>
    </source>
</evidence>
<name>A0AAW2TUW2_SESRA</name>
<protein>
    <submittedName>
        <fullName evidence="2">Protein LURP-one-related 11</fullName>
    </submittedName>
</protein>
<sequence>MAKVHPRTSATSSSCHENSSSEREVFTVWMKSLVISSSGCTVFNSKGEIVFRVDNYQTRRSREILLMDYNGRVLFSIKRKKVLIFRSWEGYKWTNSEFDDEEGEWFKDVIRLEDTAATRLWDWKENNHQDHRLYRPSFSRGDAKQSFGGVSLGDDVLSLTVEPQIDQSLIMALVIVYAMINHKL</sequence>
<proteinExistence type="inferred from homology"/>
<dbReference type="Pfam" id="PF04525">
    <property type="entry name" value="LOR"/>
    <property type="match status" value="1"/>
</dbReference>
<comment type="caution">
    <text evidence="2">The sequence shown here is derived from an EMBL/GenBank/DDBJ whole genome shotgun (WGS) entry which is preliminary data.</text>
</comment>
<dbReference type="SUPFAM" id="SSF54518">
    <property type="entry name" value="Tubby C-terminal domain-like"/>
    <property type="match status" value="1"/>
</dbReference>
<dbReference type="InterPro" id="IPR025659">
    <property type="entry name" value="Tubby-like_C"/>
</dbReference>
<organism evidence="2">
    <name type="scientific">Sesamum radiatum</name>
    <name type="common">Black benniseed</name>
    <dbReference type="NCBI Taxonomy" id="300843"/>
    <lineage>
        <taxon>Eukaryota</taxon>
        <taxon>Viridiplantae</taxon>
        <taxon>Streptophyta</taxon>
        <taxon>Embryophyta</taxon>
        <taxon>Tracheophyta</taxon>
        <taxon>Spermatophyta</taxon>
        <taxon>Magnoliopsida</taxon>
        <taxon>eudicotyledons</taxon>
        <taxon>Gunneridae</taxon>
        <taxon>Pentapetalae</taxon>
        <taxon>asterids</taxon>
        <taxon>lamiids</taxon>
        <taxon>Lamiales</taxon>
        <taxon>Pedaliaceae</taxon>
        <taxon>Sesamum</taxon>
    </lineage>
</organism>
<dbReference type="InterPro" id="IPR038595">
    <property type="entry name" value="LOR_sf"/>
</dbReference>